<feature type="transmembrane region" description="Helical" evidence="9">
    <location>
        <begin position="469"/>
        <end position="488"/>
    </location>
</feature>
<feature type="compositionally biased region" description="Polar residues" evidence="8">
    <location>
        <begin position="206"/>
        <end position="226"/>
    </location>
</feature>
<dbReference type="InterPro" id="IPR017937">
    <property type="entry name" value="Thioredoxin_CS"/>
</dbReference>
<dbReference type="InterPro" id="IPR013766">
    <property type="entry name" value="Thioredoxin_domain"/>
</dbReference>
<dbReference type="Pfam" id="PF02683">
    <property type="entry name" value="DsbD_TM"/>
    <property type="match status" value="1"/>
</dbReference>
<evidence type="ECO:0000259" key="11">
    <source>
        <dbReference type="PROSITE" id="PS51352"/>
    </source>
</evidence>
<feature type="transmembrane region" description="Helical" evidence="9">
    <location>
        <begin position="500"/>
        <end position="519"/>
    </location>
</feature>
<feature type="transmembrane region" description="Helical" evidence="9">
    <location>
        <begin position="288"/>
        <end position="313"/>
    </location>
</feature>
<feature type="signal peptide" evidence="10">
    <location>
        <begin position="1"/>
        <end position="21"/>
    </location>
</feature>
<keyword evidence="3 9" id="KW-0812">Transmembrane</keyword>
<evidence type="ECO:0000256" key="5">
    <source>
        <dbReference type="ARBA" id="ARBA00022989"/>
    </source>
</evidence>
<dbReference type="SUPFAM" id="SSF74863">
    <property type="entry name" value="Thiol:disulfide interchange protein DsbD, N-terminal domain (DsbD-alpha)"/>
    <property type="match status" value="1"/>
</dbReference>
<evidence type="ECO:0000256" key="1">
    <source>
        <dbReference type="ARBA" id="ARBA00004651"/>
    </source>
</evidence>
<dbReference type="PANTHER" id="PTHR32234:SF0">
    <property type="entry name" value="THIOL:DISULFIDE INTERCHANGE PROTEIN DSBD"/>
    <property type="match status" value="1"/>
</dbReference>
<evidence type="ECO:0000313" key="13">
    <source>
        <dbReference type="Proteomes" id="UP000276980"/>
    </source>
</evidence>
<dbReference type="CDD" id="cd02953">
    <property type="entry name" value="DsbDgamma"/>
    <property type="match status" value="1"/>
</dbReference>
<dbReference type="PROSITE" id="PS00194">
    <property type="entry name" value="THIOREDOXIN_1"/>
    <property type="match status" value="1"/>
</dbReference>
<keyword evidence="7" id="KW-0676">Redox-active center</keyword>
<sequence>MMWLLRIFLIMVAVLIRTAHADFLPPDQAFQFEAVSTSQEGAELTWKIADGYYLYHHQLKVSHDQKALKLSLPVPQDKDDPTFGRTQVHYGQVNTHIPVQPNQQLNIQWQGCAESGLCYPVQRTTIQTDDEGLLPTQRFSESKRLLNVTSTLTSTLVPTQLSEQAVAQQKKAALGPENSTNKNTVEEPENLVAVPQDEQAADESQRQASSEVSTQREPQIQQDQTNASLKSQWNNDQFFFNLLSNQNLLVNLLVFLGLGILLAFLPCSLPLIPILSGILVQRKTGYRAAFIAGAFVLGLAIVYAVMGLAVAQLGYSFQRWFQSPVFIGLFALLFTVFAFNLFGAFHLSLPQGVLHRLDQWQQRQKGGTLLGALLMGMIAALIVGPCMSAPLAGALLFVSQLNQPVMGASYLFVLGLGIGLPIFIASVFGSQYLPKPGLWMDRLKFSFGFVMLALALYFIRPLIPSVLYFILLGAVLLLLAGYCLLKILPHISRSIAKAMVMILSIMIALGGAWHINYALAQMSVTQAEQILAWQQVNTEDELSSALARFKGQTVIIDVYADWCVACQPIEHEVLPREDVQDALRNIARIKLDLTNYHSSQDELLKQWQILGPPTMIMLDVSHQEQRELRLTGTFSAAQLLARLEQLQTGERE</sequence>
<evidence type="ECO:0000256" key="4">
    <source>
        <dbReference type="ARBA" id="ARBA00022748"/>
    </source>
</evidence>
<dbReference type="InterPro" id="IPR028250">
    <property type="entry name" value="DsbDN"/>
</dbReference>
<feature type="transmembrane region" description="Helical" evidence="9">
    <location>
        <begin position="248"/>
        <end position="276"/>
    </location>
</feature>
<feature type="transmembrane region" description="Helical" evidence="9">
    <location>
        <begin position="325"/>
        <end position="349"/>
    </location>
</feature>
<dbReference type="PROSITE" id="PS51352">
    <property type="entry name" value="THIOREDOXIN_2"/>
    <property type="match status" value="1"/>
</dbReference>
<dbReference type="Gene3D" id="3.40.30.10">
    <property type="entry name" value="Glutaredoxin"/>
    <property type="match status" value="1"/>
</dbReference>
<comment type="subcellular location">
    <subcellularLocation>
        <location evidence="1">Cell membrane</location>
        <topology evidence="1">Multi-pass membrane protein</topology>
    </subcellularLocation>
</comment>
<dbReference type="Gene3D" id="2.60.40.1250">
    <property type="entry name" value="Thiol:disulfide interchange protein DsbD, N-terminal domain"/>
    <property type="match status" value="1"/>
</dbReference>
<evidence type="ECO:0000256" key="8">
    <source>
        <dbReference type="SAM" id="MobiDB-lite"/>
    </source>
</evidence>
<dbReference type="Proteomes" id="UP000276980">
    <property type="component" value="Chromosome"/>
</dbReference>
<dbReference type="Pfam" id="PF11412">
    <property type="entry name" value="DsbD_N"/>
    <property type="match status" value="1"/>
</dbReference>
<proteinExistence type="predicted"/>
<dbReference type="Pfam" id="PF13098">
    <property type="entry name" value="Thioredoxin_2"/>
    <property type="match status" value="1"/>
</dbReference>
<feature type="region of interest" description="Disordered" evidence="8">
    <location>
        <begin position="167"/>
        <end position="226"/>
    </location>
</feature>
<dbReference type="InterPro" id="IPR003834">
    <property type="entry name" value="Cyt_c_assmbl_TM_dom"/>
</dbReference>
<gene>
    <name evidence="12" type="ORF">CFH90_17000</name>
</gene>
<keyword evidence="10" id="KW-0732">Signal</keyword>
<dbReference type="GO" id="GO:0045454">
    <property type="term" value="P:cell redox homeostasis"/>
    <property type="evidence" value="ECO:0007669"/>
    <property type="project" value="TreeGrafter"/>
</dbReference>
<dbReference type="GO" id="GO:0017004">
    <property type="term" value="P:cytochrome complex assembly"/>
    <property type="evidence" value="ECO:0007669"/>
    <property type="project" value="UniProtKB-KW"/>
</dbReference>
<dbReference type="InterPro" id="IPR036929">
    <property type="entry name" value="DsbDN_sf"/>
</dbReference>
<evidence type="ECO:0000256" key="3">
    <source>
        <dbReference type="ARBA" id="ARBA00022692"/>
    </source>
</evidence>
<evidence type="ECO:0000313" key="12">
    <source>
        <dbReference type="EMBL" id="AZN65625.1"/>
    </source>
</evidence>
<accession>A0A3Q8XG83</accession>
<feature type="transmembrane region" description="Helical" evidence="9">
    <location>
        <begin position="369"/>
        <end position="398"/>
    </location>
</feature>
<keyword evidence="2" id="KW-1003">Cell membrane</keyword>
<dbReference type="GO" id="GO:0005886">
    <property type="term" value="C:plasma membrane"/>
    <property type="evidence" value="ECO:0007669"/>
    <property type="project" value="UniProtKB-SubCell"/>
</dbReference>
<organism evidence="12 13">
    <name type="scientific">Acinetobacter johnsonii</name>
    <dbReference type="NCBI Taxonomy" id="40214"/>
    <lineage>
        <taxon>Bacteria</taxon>
        <taxon>Pseudomonadati</taxon>
        <taxon>Pseudomonadota</taxon>
        <taxon>Gammaproteobacteria</taxon>
        <taxon>Moraxellales</taxon>
        <taxon>Moraxellaceae</taxon>
        <taxon>Acinetobacter</taxon>
    </lineage>
</organism>
<name>A0A3Q8XG83_ACIJO</name>
<feature type="chain" id="PRO_5018566554" evidence="10">
    <location>
        <begin position="22"/>
        <end position="652"/>
    </location>
</feature>
<keyword evidence="6 9" id="KW-0472">Membrane</keyword>
<feature type="transmembrane region" description="Helical" evidence="9">
    <location>
        <begin position="410"/>
        <end position="433"/>
    </location>
</feature>
<dbReference type="NCBIfam" id="NF001419">
    <property type="entry name" value="PRK00293.1"/>
    <property type="match status" value="1"/>
</dbReference>
<dbReference type="GO" id="GO:0015035">
    <property type="term" value="F:protein-disulfide reductase activity"/>
    <property type="evidence" value="ECO:0007669"/>
    <property type="project" value="TreeGrafter"/>
</dbReference>
<dbReference type="InterPro" id="IPR036249">
    <property type="entry name" value="Thioredoxin-like_sf"/>
</dbReference>
<keyword evidence="4" id="KW-0201">Cytochrome c-type biogenesis</keyword>
<evidence type="ECO:0000256" key="9">
    <source>
        <dbReference type="SAM" id="Phobius"/>
    </source>
</evidence>
<feature type="domain" description="Thioredoxin" evidence="11">
    <location>
        <begin position="513"/>
        <end position="648"/>
    </location>
</feature>
<reference evidence="12 13" key="1">
    <citation type="submission" date="2017-06" db="EMBL/GenBank/DDBJ databases">
        <title>Complete Genome Sequence of the Carbazole-Degrading Bacterium Acinetobacter johnsonii IC001.</title>
        <authorList>
            <person name="Vejarano F."/>
            <person name="Suzuki-Minakuchi C."/>
            <person name="Ohtsubo Y."/>
            <person name="Tsuda M."/>
            <person name="Okada K."/>
            <person name="Nojiri H."/>
        </authorList>
    </citation>
    <scope>NUCLEOTIDE SEQUENCE [LARGE SCALE GENOMIC DNA]</scope>
    <source>
        <strain evidence="12 13">IC001</strain>
    </source>
</reference>
<keyword evidence="5 9" id="KW-1133">Transmembrane helix</keyword>
<dbReference type="SUPFAM" id="SSF52833">
    <property type="entry name" value="Thioredoxin-like"/>
    <property type="match status" value="1"/>
</dbReference>
<evidence type="ECO:0000256" key="7">
    <source>
        <dbReference type="ARBA" id="ARBA00023284"/>
    </source>
</evidence>
<dbReference type="PANTHER" id="PTHR32234">
    <property type="entry name" value="THIOL:DISULFIDE INTERCHANGE PROTEIN DSBD"/>
    <property type="match status" value="1"/>
</dbReference>
<dbReference type="EMBL" id="CP022298">
    <property type="protein sequence ID" value="AZN65625.1"/>
    <property type="molecule type" value="Genomic_DNA"/>
</dbReference>
<dbReference type="AlphaFoldDB" id="A0A3Q8XG83"/>
<dbReference type="InterPro" id="IPR035671">
    <property type="entry name" value="DsbD_gamma"/>
</dbReference>
<dbReference type="InterPro" id="IPR012336">
    <property type="entry name" value="Thioredoxin-like_fold"/>
</dbReference>
<feature type="transmembrane region" description="Helical" evidence="9">
    <location>
        <begin position="445"/>
        <end position="463"/>
    </location>
</feature>
<protein>
    <submittedName>
        <fullName evidence="12">Thiol:disulfide interchange protein</fullName>
    </submittedName>
</protein>
<evidence type="ECO:0000256" key="2">
    <source>
        <dbReference type="ARBA" id="ARBA00022475"/>
    </source>
</evidence>
<evidence type="ECO:0000256" key="6">
    <source>
        <dbReference type="ARBA" id="ARBA00023136"/>
    </source>
</evidence>
<evidence type="ECO:0000256" key="10">
    <source>
        <dbReference type="SAM" id="SignalP"/>
    </source>
</evidence>